<evidence type="ECO:0000313" key="2">
    <source>
        <dbReference type="Proteomes" id="UP000557717"/>
    </source>
</evidence>
<gene>
    <name evidence="1" type="ORF">HNR46_003663</name>
</gene>
<keyword evidence="2" id="KW-1185">Reference proteome</keyword>
<organism evidence="1 2">
    <name type="scientific">Haloferula luteola</name>
    <dbReference type="NCBI Taxonomy" id="595692"/>
    <lineage>
        <taxon>Bacteria</taxon>
        <taxon>Pseudomonadati</taxon>
        <taxon>Verrucomicrobiota</taxon>
        <taxon>Verrucomicrobiia</taxon>
        <taxon>Verrucomicrobiales</taxon>
        <taxon>Verrucomicrobiaceae</taxon>
        <taxon>Haloferula</taxon>
    </lineage>
</organism>
<dbReference type="AlphaFoldDB" id="A0A840V8M4"/>
<evidence type="ECO:0000313" key="1">
    <source>
        <dbReference type="EMBL" id="MBB5353406.1"/>
    </source>
</evidence>
<dbReference type="EMBL" id="JACHFD010000025">
    <property type="protein sequence ID" value="MBB5353406.1"/>
    <property type="molecule type" value="Genomic_DNA"/>
</dbReference>
<dbReference type="RefSeq" id="WP_184021278.1">
    <property type="nucleotide sequence ID" value="NZ_JACHFD010000025.1"/>
</dbReference>
<accession>A0A840V8M4</accession>
<sequence length="444" mass="50084">MIDKATIGILGSPIPSEIFRNPEKIFNSHPLLYDGQVVDIPRLNKDLPGSKKKILIGPGYAIAIYCSRLDGEWKVSKIEVNFPKLIYGHNGCVLSGAQFARALSILFELLVALWGDRRLASRLIPGIDPEGLAFWDKLELPMHLPDSVGVQFLEFYNASHPCSYKTLPVRDESITFGGHRSGVQIAVYRKRRQMREKYKAGHVDTGEEVLRLEVRLRKRHLEEAFQQLDSPTVKFSMESGREGEGRGLVSFTLDDVRRVHRSKMLQFRGMSQVSRSQNKPDQFGVYIAEAYHRFGSGDESVSAWIALFADLDRPVEGFAVANEKGKKSASRRMCRITRACYERLGSLRNRDLGALFCEEAYQYQPGVHVPKKEMVREHQIAGFDILPEIGDVYAPGWEGENEMYYLYPWLNADGNSAFYLPHGDRVAKQLGPRVASTSEAALGD</sequence>
<proteinExistence type="predicted"/>
<comment type="caution">
    <text evidence="1">The sequence shown here is derived from an EMBL/GenBank/DDBJ whole genome shotgun (WGS) entry which is preliminary data.</text>
</comment>
<protein>
    <submittedName>
        <fullName evidence="1">Uncharacterized protein</fullName>
    </submittedName>
</protein>
<dbReference type="Proteomes" id="UP000557717">
    <property type="component" value="Unassembled WGS sequence"/>
</dbReference>
<name>A0A840V8M4_9BACT</name>
<reference evidence="1 2" key="1">
    <citation type="submission" date="2020-08" db="EMBL/GenBank/DDBJ databases">
        <title>Genomic Encyclopedia of Type Strains, Phase IV (KMG-IV): sequencing the most valuable type-strain genomes for metagenomic binning, comparative biology and taxonomic classification.</title>
        <authorList>
            <person name="Goeker M."/>
        </authorList>
    </citation>
    <scope>NUCLEOTIDE SEQUENCE [LARGE SCALE GENOMIC DNA]</scope>
    <source>
        <strain evidence="1 2">YC6886</strain>
    </source>
</reference>